<dbReference type="STRING" id="29571.SAMN05878437_2700"/>
<dbReference type="InParanoid" id="A0A1M7IE00"/>
<dbReference type="EMBL" id="LT670847">
    <property type="protein sequence ID" value="SHM38818.1"/>
    <property type="molecule type" value="Genomic_DNA"/>
</dbReference>
<keyword evidence="3" id="KW-1185">Reference proteome</keyword>
<organism evidence="2 3">
    <name type="scientific">Vreelandella subglaciescola</name>
    <dbReference type="NCBI Taxonomy" id="29571"/>
    <lineage>
        <taxon>Bacteria</taxon>
        <taxon>Pseudomonadati</taxon>
        <taxon>Pseudomonadota</taxon>
        <taxon>Gammaproteobacteria</taxon>
        <taxon>Oceanospirillales</taxon>
        <taxon>Halomonadaceae</taxon>
        <taxon>Vreelandella</taxon>
    </lineage>
</organism>
<feature type="transmembrane region" description="Helical" evidence="1">
    <location>
        <begin position="36"/>
        <end position="58"/>
    </location>
</feature>
<proteinExistence type="predicted"/>
<reference evidence="2 3" key="1">
    <citation type="submission" date="2016-11" db="EMBL/GenBank/DDBJ databases">
        <authorList>
            <person name="Jaros S."/>
            <person name="Januszkiewicz K."/>
            <person name="Wedrychowicz H."/>
        </authorList>
    </citation>
    <scope>NUCLEOTIDE SEQUENCE [LARGE SCALE GENOMIC DNA]</scope>
    <source>
        <strain evidence="2 3">ACAM 12</strain>
    </source>
</reference>
<dbReference type="Proteomes" id="UP000190911">
    <property type="component" value="Chromosome I"/>
</dbReference>
<sequence>MNFSLVIEAFSMVFNLVGMVLGIGGLLLAQRTGRRWPGYGITALGFVIATLPVSYQLFATLLKSG</sequence>
<accession>A0A1M7IE00</accession>
<feature type="transmembrane region" description="Helical" evidence="1">
    <location>
        <begin position="6"/>
        <end position="29"/>
    </location>
</feature>
<evidence type="ECO:0000313" key="2">
    <source>
        <dbReference type="EMBL" id="SHM38818.1"/>
    </source>
</evidence>
<dbReference type="OrthoDB" id="6173562at2"/>
<keyword evidence="1" id="KW-0472">Membrane</keyword>
<keyword evidence="1" id="KW-0812">Transmembrane</keyword>
<keyword evidence="1" id="KW-1133">Transmembrane helix</keyword>
<name>A0A1M7IE00_9GAMM</name>
<evidence type="ECO:0000256" key="1">
    <source>
        <dbReference type="SAM" id="Phobius"/>
    </source>
</evidence>
<dbReference type="AlphaFoldDB" id="A0A1M7IE00"/>
<gene>
    <name evidence="2" type="ORF">SAMN05878437_2700</name>
</gene>
<evidence type="ECO:0000313" key="3">
    <source>
        <dbReference type="Proteomes" id="UP000190911"/>
    </source>
</evidence>
<protein>
    <submittedName>
        <fullName evidence="2">Uncharacterized protein</fullName>
    </submittedName>
</protein>
<dbReference type="RefSeq" id="WP_079554413.1">
    <property type="nucleotide sequence ID" value="NZ_LT670847.1"/>
</dbReference>